<gene>
    <name evidence="9" type="ORF">SAMN05421752_107204</name>
</gene>
<evidence type="ECO:0000259" key="7">
    <source>
        <dbReference type="Pfam" id="PF02770"/>
    </source>
</evidence>
<dbReference type="InterPro" id="IPR046373">
    <property type="entry name" value="Acyl-CoA_Oxase/DH_mid-dom_sf"/>
</dbReference>
<dbReference type="PIRSF" id="PIRSF016578">
    <property type="entry name" value="HsaA"/>
    <property type="match status" value="1"/>
</dbReference>
<dbReference type="InterPro" id="IPR037069">
    <property type="entry name" value="AcylCoA_DH/ox_N_sf"/>
</dbReference>
<dbReference type="GO" id="GO:0050660">
    <property type="term" value="F:flavin adenine dinucleotide binding"/>
    <property type="evidence" value="ECO:0007669"/>
    <property type="project" value="InterPro"/>
</dbReference>
<feature type="domain" description="Acyl-CoA dehydrogenase/oxidase N-terminal" evidence="8">
    <location>
        <begin position="12"/>
        <end position="125"/>
    </location>
</feature>
<keyword evidence="3 5" id="KW-0285">Flavoprotein</keyword>
<dbReference type="PROSITE" id="PS00073">
    <property type="entry name" value="ACYL_COA_DH_2"/>
    <property type="match status" value="1"/>
</dbReference>
<dbReference type="Pfam" id="PF02770">
    <property type="entry name" value="Acyl-CoA_dh_M"/>
    <property type="match status" value="1"/>
</dbReference>
<dbReference type="STRING" id="308853.SAMN05421752_107204"/>
<evidence type="ECO:0000256" key="1">
    <source>
        <dbReference type="ARBA" id="ARBA00001974"/>
    </source>
</evidence>
<dbReference type="Gene3D" id="1.10.540.10">
    <property type="entry name" value="Acyl-CoA dehydrogenase/oxidase, N-terminal domain"/>
    <property type="match status" value="1"/>
</dbReference>
<dbReference type="InterPro" id="IPR009075">
    <property type="entry name" value="AcylCo_DH/oxidase_C"/>
</dbReference>
<evidence type="ECO:0000259" key="6">
    <source>
        <dbReference type="Pfam" id="PF00441"/>
    </source>
</evidence>
<dbReference type="AlphaFoldDB" id="A0A1N7FNW8"/>
<evidence type="ECO:0000256" key="2">
    <source>
        <dbReference type="ARBA" id="ARBA00009347"/>
    </source>
</evidence>
<evidence type="ECO:0000256" key="3">
    <source>
        <dbReference type="ARBA" id="ARBA00022630"/>
    </source>
</evidence>
<dbReference type="InterPro" id="IPR006089">
    <property type="entry name" value="Acyl-CoA_DH_CS"/>
</dbReference>
<keyword evidence="10" id="KW-1185">Reference proteome</keyword>
<dbReference type="Gene3D" id="2.40.110.10">
    <property type="entry name" value="Butyryl-CoA Dehydrogenase, subunit A, domain 2"/>
    <property type="match status" value="1"/>
</dbReference>
<comment type="cofactor">
    <cofactor evidence="1 5">
        <name>FAD</name>
        <dbReference type="ChEBI" id="CHEBI:57692"/>
    </cofactor>
</comment>
<evidence type="ECO:0000259" key="8">
    <source>
        <dbReference type="Pfam" id="PF02771"/>
    </source>
</evidence>
<evidence type="ECO:0000313" key="9">
    <source>
        <dbReference type="EMBL" id="SIS01964.1"/>
    </source>
</evidence>
<sequence>MARLLCDAVALTESQQLVRSSIGDICSDFDHEYWRQRAADGEYPHEFVDALADHGWMGILVPEAYGGAGMGTQETVVMMEEIAANGGGFSAAQAVHGGVYNSVPIVEYASDELKQDLLPHVANGERSIQAFGLTEPNAGSNSTAIETRAEKSEAYRAAERSDAAAAKDGDEYVINGQKIWTSRVDVSDYVVVVARTTPQAEVEKRTHGISMFLVDLEDAHNQGALEMESIPKSASEFVHSFELWFDDLRVPAENLIGVEGEGFYQVLDGLNEERLVIAAECIGLGRLALERAVEYATDREVFDRAIGSNQAIQHPLAEAYARLQAAKQLTYNAADRAASDEDVDLGAYANAAKFLAADAAYEAADAAVQTHGGFGVAREYDVERYFREARLTRLVPITQQLALNYLGENVLGLPRSY</sequence>
<keyword evidence="4 5" id="KW-0274">FAD</keyword>
<evidence type="ECO:0000256" key="5">
    <source>
        <dbReference type="RuleBase" id="RU362125"/>
    </source>
</evidence>
<reference evidence="10" key="1">
    <citation type="submission" date="2017-01" db="EMBL/GenBank/DDBJ databases">
        <authorList>
            <person name="Varghese N."/>
            <person name="Submissions S."/>
        </authorList>
    </citation>
    <scope>NUCLEOTIDE SEQUENCE [LARGE SCALE GENOMIC DNA]</scope>
    <source>
        <strain evidence="10">type strain: HArc-</strain>
    </source>
</reference>
<dbReference type="FunFam" id="1.20.140.10:FF:000012">
    <property type="entry name" value="Acyl-CoA dehydrogenase fadE12"/>
    <property type="match status" value="1"/>
</dbReference>
<dbReference type="PANTHER" id="PTHR43884:SF12">
    <property type="entry name" value="ISOVALERYL-COA DEHYDROGENASE, MITOCHONDRIAL-RELATED"/>
    <property type="match status" value="1"/>
</dbReference>
<dbReference type="OrthoDB" id="275197at2157"/>
<dbReference type="Gene3D" id="1.20.140.10">
    <property type="entry name" value="Butyryl-CoA Dehydrogenase, subunit A, domain 3"/>
    <property type="match status" value="1"/>
</dbReference>
<evidence type="ECO:0000313" key="10">
    <source>
        <dbReference type="Proteomes" id="UP000185936"/>
    </source>
</evidence>
<feature type="domain" description="Acyl-CoA dehydrogenase/oxidase C-terminal" evidence="6">
    <location>
        <begin position="260"/>
        <end position="395"/>
    </location>
</feature>
<comment type="similarity">
    <text evidence="2 5">Belongs to the acyl-CoA dehydrogenase family.</text>
</comment>
<keyword evidence="5" id="KW-0560">Oxidoreductase</keyword>
<dbReference type="EMBL" id="FTNR01000007">
    <property type="protein sequence ID" value="SIS01964.1"/>
    <property type="molecule type" value="Genomic_DNA"/>
</dbReference>
<dbReference type="Proteomes" id="UP000185936">
    <property type="component" value="Unassembled WGS sequence"/>
</dbReference>
<dbReference type="InterPro" id="IPR006091">
    <property type="entry name" value="Acyl-CoA_Oxase/DH_mid-dom"/>
</dbReference>
<dbReference type="Pfam" id="PF02771">
    <property type="entry name" value="Acyl-CoA_dh_N"/>
    <property type="match status" value="1"/>
</dbReference>
<dbReference type="InterPro" id="IPR013786">
    <property type="entry name" value="AcylCoA_DH/ox_N"/>
</dbReference>
<dbReference type="SUPFAM" id="SSF47203">
    <property type="entry name" value="Acyl-CoA dehydrogenase C-terminal domain-like"/>
    <property type="match status" value="1"/>
</dbReference>
<evidence type="ECO:0000256" key="4">
    <source>
        <dbReference type="ARBA" id="ARBA00022827"/>
    </source>
</evidence>
<dbReference type="InterPro" id="IPR009100">
    <property type="entry name" value="AcylCoA_DH/oxidase_NM_dom_sf"/>
</dbReference>
<name>A0A1N7FNW8_9EURY</name>
<proteinExistence type="inferred from homology"/>
<dbReference type="GO" id="GO:0003995">
    <property type="term" value="F:acyl-CoA dehydrogenase activity"/>
    <property type="evidence" value="ECO:0007669"/>
    <property type="project" value="InterPro"/>
</dbReference>
<dbReference type="Pfam" id="PF00441">
    <property type="entry name" value="Acyl-CoA_dh_1"/>
    <property type="match status" value="1"/>
</dbReference>
<organism evidence="9 10">
    <name type="scientific">Natronorubrum thiooxidans</name>
    <dbReference type="NCBI Taxonomy" id="308853"/>
    <lineage>
        <taxon>Archaea</taxon>
        <taxon>Methanobacteriati</taxon>
        <taxon>Methanobacteriota</taxon>
        <taxon>Stenosarchaea group</taxon>
        <taxon>Halobacteria</taxon>
        <taxon>Halobacteriales</taxon>
        <taxon>Natrialbaceae</taxon>
        <taxon>Natronorubrum</taxon>
    </lineage>
</organism>
<dbReference type="InterPro" id="IPR036250">
    <property type="entry name" value="AcylCo_DH-like_C"/>
</dbReference>
<protein>
    <submittedName>
        <fullName evidence="9">Acyl-CoA dehydrogenase</fullName>
    </submittedName>
</protein>
<feature type="domain" description="Acyl-CoA oxidase/dehydrogenase middle" evidence="7">
    <location>
        <begin position="130"/>
        <end position="247"/>
    </location>
</feature>
<dbReference type="SUPFAM" id="SSF56645">
    <property type="entry name" value="Acyl-CoA dehydrogenase NM domain-like"/>
    <property type="match status" value="1"/>
</dbReference>
<accession>A0A1N7FNW8</accession>
<dbReference type="RefSeq" id="WP_076609376.1">
    <property type="nucleotide sequence ID" value="NZ_FTNR01000007.1"/>
</dbReference>
<dbReference type="PANTHER" id="PTHR43884">
    <property type="entry name" value="ACYL-COA DEHYDROGENASE"/>
    <property type="match status" value="1"/>
</dbReference>